<feature type="region of interest" description="Disordered" evidence="1">
    <location>
        <begin position="84"/>
        <end position="105"/>
    </location>
</feature>
<dbReference type="EMBL" id="JAAAXW010000087">
    <property type="protein sequence ID" value="KAF9544595.1"/>
    <property type="molecule type" value="Genomic_DNA"/>
</dbReference>
<organism evidence="2 3">
    <name type="scientific">Mortierella hygrophila</name>
    <dbReference type="NCBI Taxonomy" id="979708"/>
    <lineage>
        <taxon>Eukaryota</taxon>
        <taxon>Fungi</taxon>
        <taxon>Fungi incertae sedis</taxon>
        <taxon>Mucoromycota</taxon>
        <taxon>Mortierellomycotina</taxon>
        <taxon>Mortierellomycetes</taxon>
        <taxon>Mortierellales</taxon>
        <taxon>Mortierellaceae</taxon>
        <taxon>Mortierella</taxon>
    </lineage>
</organism>
<evidence type="ECO:0000256" key="1">
    <source>
        <dbReference type="SAM" id="MobiDB-lite"/>
    </source>
</evidence>
<reference evidence="2" key="1">
    <citation type="journal article" date="2020" name="Fungal Divers.">
        <title>Resolving the Mortierellaceae phylogeny through synthesis of multi-gene phylogenetics and phylogenomics.</title>
        <authorList>
            <person name="Vandepol N."/>
            <person name="Liber J."/>
            <person name="Desiro A."/>
            <person name="Na H."/>
            <person name="Kennedy M."/>
            <person name="Barry K."/>
            <person name="Grigoriev I.V."/>
            <person name="Miller A.N."/>
            <person name="O'Donnell K."/>
            <person name="Stajich J.E."/>
            <person name="Bonito G."/>
        </authorList>
    </citation>
    <scope>NUCLEOTIDE SEQUENCE</scope>
    <source>
        <strain evidence="2">NRRL 2591</strain>
    </source>
</reference>
<proteinExistence type="predicted"/>
<sequence length="153" mass="17465">MHLIHKLRRSISHRPRHLFDLPDEILCQILEYCCQDLDFLLWSCPLVTLDNQFCHDCFHCTLCHGPAPRVLSLKHRRLLTTVTSAGTSKEAHGQRTESANESATTQDHLRLHLSREQSPALGTAIGRGVFICSVNNRIGYRYSGVSYHRNCDQ</sequence>
<accession>A0A9P6F832</accession>
<gene>
    <name evidence="2" type="ORF">EC957_011810</name>
</gene>
<name>A0A9P6F832_9FUNG</name>
<feature type="compositionally biased region" description="Polar residues" evidence="1">
    <location>
        <begin position="96"/>
        <end position="105"/>
    </location>
</feature>
<dbReference type="AlphaFoldDB" id="A0A9P6F832"/>
<protein>
    <submittedName>
        <fullName evidence="2">Uncharacterized protein</fullName>
    </submittedName>
</protein>
<keyword evidence="3" id="KW-1185">Reference proteome</keyword>
<evidence type="ECO:0000313" key="2">
    <source>
        <dbReference type="EMBL" id="KAF9544595.1"/>
    </source>
</evidence>
<dbReference type="Proteomes" id="UP000723463">
    <property type="component" value="Unassembled WGS sequence"/>
</dbReference>
<comment type="caution">
    <text evidence="2">The sequence shown here is derived from an EMBL/GenBank/DDBJ whole genome shotgun (WGS) entry which is preliminary data.</text>
</comment>
<evidence type="ECO:0000313" key="3">
    <source>
        <dbReference type="Proteomes" id="UP000723463"/>
    </source>
</evidence>